<accession>A0A7X0VID3</accession>
<comment type="caution">
    <text evidence="8">The sequence shown here is derived from an EMBL/GenBank/DDBJ whole genome shotgun (WGS) entry which is preliminary data.</text>
</comment>
<dbReference type="PANTHER" id="PTHR36204">
    <property type="entry name" value="N-ACETYLMANNOSAMINE-6-PHOSPHATE 2-EPIMERASE-RELATED"/>
    <property type="match status" value="1"/>
</dbReference>
<dbReference type="CDD" id="cd04729">
    <property type="entry name" value="NanE"/>
    <property type="match status" value="1"/>
</dbReference>
<evidence type="ECO:0000313" key="9">
    <source>
        <dbReference type="Proteomes" id="UP000547209"/>
    </source>
</evidence>
<reference evidence="8 9" key="1">
    <citation type="submission" date="2020-08" db="EMBL/GenBank/DDBJ databases">
        <title>Cohnella phylogeny.</title>
        <authorList>
            <person name="Dunlap C."/>
        </authorList>
    </citation>
    <scope>NUCLEOTIDE SEQUENCE [LARGE SCALE GENOMIC DNA]</scope>
    <source>
        <strain evidence="8 9">DSM 28246</strain>
    </source>
</reference>
<dbReference type="GO" id="GO:0006053">
    <property type="term" value="P:N-acetylmannosamine catabolic process"/>
    <property type="evidence" value="ECO:0007669"/>
    <property type="project" value="TreeGrafter"/>
</dbReference>
<dbReference type="Proteomes" id="UP000547209">
    <property type="component" value="Unassembled WGS sequence"/>
</dbReference>
<evidence type="ECO:0000256" key="7">
    <source>
        <dbReference type="HAMAP-Rule" id="MF_01235"/>
    </source>
</evidence>
<name>A0A7X0VID3_9BACL</name>
<dbReference type="InterPro" id="IPR007260">
    <property type="entry name" value="NanE"/>
</dbReference>
<dbReference type="RefSeq" id="WP_185672959.1">
    <property type="nucleotide sequence ID" value="NZ_JACJVP010000062.1"/>
</dbReference>
<dbReference type="GO" id="GO:0005975">
    <property type="term" value="P:carbohydrate metabolic process"/>
    <property type="evidence" value="ECO:0007669"/>
    <property type="project" value="UniProtKB-UniRule"/>
</dbReference>
<evidence type="ECO:0000256" key="3">
    <source>
        <dbReference type="ARBA" id="ARBA00005081"/>
    </source>
</evidence>
<dbReference type="InterPro" id="IPR013785">
    <property type="entry name" value="Aldolase_TIM"/>
</dbReference>
<evidence type="ECO:0000256" key="2">
    <source>
        <dbReference type="ARBA" id="ARBA00002147"/>
    </source>
</evidence>
<evidence type="ECO:0000256" key="4">
    <source>
        <dbReference type="ARBA" id="ARBA00007439"/>
    </source>
</evidence>
<dbReference type="EMBL" id="JACJVP010000062">
    <property type="protein sequence ID" value="MBB6675100.1"/>
    <property type="molecule type" value="Genomic_DNA"/>
</dbReference>
<keyword evidence="5 7" id="KW-0413">Isomerase</keyword>
<dbReference type="Pfam" id="PF04131">
    <property type="entry name" value="NanE"/>
    <property type="match status" value="1"/>
</dbReference>
<evidence type="ECO:0000256" key="1">
    <source>
        <dbReference type="ARBA" id="ARBA00000056"/>
    </source>
</evidence>
<dbReference type="NCBIfam" id="NF002231">
    <property type="entry name" value="PRK01130.1"/>
    <property type="match status" value="1"/>
</dbReference>
<protein>
    <recommendedName>
        <fullName evidence="7">Putative N-acetylmannosamine-6-phosphate 2-epimerase</fullName>
        <ecNumber evidence="7">5.1.3.9</ecNumber>
    </recommendedName>
    <alternativeName>
        <fullName evidence="7">ManNAc-6-P epimerase</fullName>
    </alternativeName>
</protein>
<comment type="function">
    <text evidence="2 7">Converts N-acetylmannosamine-6-phosphate (ManNAc-6-P) to N-acetylglucosamine-6-phosphate (GlcNAc-6-P).</text>
</comment>
<dbReference type="GO" id="GO:0019262">
    <property type="term" value="P:N-acetylneuraminate catabolic process"/>
    <property type="evidence" value="ECO:0007669"/>
    <property type="project" value="UniProtKB-UniRule"/>
</dbReference>
<dbReference type="HAMAP" id="MF_01235">
    <property type="entry name" value="ManNAc6P_epimer"/>
    <property type="match status" value="1"/>
</dbReference>
<sequence length="238" mass="25591">MSKTIDLTGLRGGMVVSCQAYPGDATYGSEIMVRFALAALEGGALAIRANSPPDISAIKQAVKVPVIGLWKRVYADSDVYITATRADAMAVVTAGADIVALDATARRRPGGESLQEVVSYLKRETDALLMADVSTLEEGIQAERLGFDIVSTTLSGYTPYSPQTSDPDYALIAALSRSIRVPVFAEGRIHTPEQARRCLENGAHTVVVGTALTRPHVMTRKFVDEISHVRDRSQVERG</sequence>
<evidence type="ECO:0000256" key="6">
    <source>
        <dbReference type="ARBA" id="ARBA00023277"/>
    </source>
</evidence>
<comment type="similarity">
    <text evidence="4 7">Belongs to the NanE family.</text>
</comment>
<keyword evidence="9" id="KW-1185">Reference proteome</keyword>
<dbReference type="AlphaFoldDB" id="A0A7X0VID3"/>
<comment type="pathway">
    <text evidence="3 7">Amino-sugar metabolism; N-acetylneuraminate degradation; D-fructose 6-phosphate from N-acetylneuraminate: step 3/5.</text>
</comment>
<dbReference type="EC" id="5.1.3.9" evidence="7"/>
<evidence type="ECO:0000256" key="5">
    <source>
        <dbReference type="ARBA" id="ARBA00023235"/>
    </source>
</evidence>
<dbReference type="InterPro" id="IPR011060">
    <property type="entry name" value="RibuloseP-bd_barrel"/>
</dbReference>
<gene>
    <name evidence="7" type="primary">nanE</name>
    <name evidence="8" type="ORF">H7C19_31005</name>
</gene>
<keyword evidence="6 7" id="KW-0119">Carbohydrate metabolism</keyword>
<comment type="catalytic activity">
    <reaction evidence="1 7">
        <text>an N-acyl-D-glucosamine 6-phosphate = an N-acyl-D-mannosamine 6-phosphate</text>
        <dbReference type="Rhea" id="RHEA:23932"/>
        <dbReference type="ChEBI" id="CHEBI:57599"/>
        <dbReference type="ChEBI" id="CHEBI:57666"/>
        <dbReference type="EC" id="5.1.3.9"/>
    </reaction>
</comment>
<organism evidence="8 9">
    <name type="scientific">Cohnella nanjingensis</name>
    <dbReference type="NCBI Taxonomy" id="1387779"/>
    <lineage>
        <taxon>Bacteria</taxon>
        <taxon>Bacillati</taxon>
        <taxon>Bacillota</taxon>
        <taxon>Bacilli</taxon>
        <taxon>Bacillales</taxon>
        <taxon>Paenibacillaceae</taxon>
        <taxon>Cohnella</taxon>
    </lineage>
</organism>
<dbReference type="PANTHER" id="PTHR36204:SF1">
    <property type="entry name" value="N-ACETYLMANNOSAMINE-6-PHOSPHATE 2-EPIMERASE-RELATED"/>
    <property type="match status" value="1"/>
</dbReference>
<dbReference type="UniPathway" id="UPA00629">
    <property type="reaction ID" value="UER00682"/>
</dbReference>
<evidence type="ECO:0000313" key="8">
    <source>
        <dbReference type="EMBL" id="MBB6675100.1"/>
    </source>
</evidence>
<dbReference type="SUPFAM" id="SSF51366">
    <property type="entry name" value="Ribulose-phoshate binding barrel"/>
    <property type="match status" value="1"/>
</dbReference>
<dbReference type="Gene3D" id="3.20.20.70">
    <property type="entry name" value="Aldolase class I"/>
    <property type="match status" value="1"/>
</dbReference>
<dbReference type="GO" id="GO:0005829">
    <property type="term" value="C:cytosol"/>
    <property type="evidence" value="ECO:0007669"/>
    <property type="project" value="TreeGrafter"/>
</dbReference>
<proteinExistence type="inferred from homology"/>
<dbReference type="GO" id="GO:0047465">
    <property type="term" value="F:N-acylglucosamine-6-phosphate 2-epimerase activity"/>
    <property type="evidence" value="ECO:0007669"/>
    <property type="project" value="UniProtKB-EC"/>
</dbReference>
<dbReference type="FunFam" id="3.20.20.70:FF:000035">
    <property type="entry name" value="Putative N-acetylmannosamine-6-phosphate 2-epimerase"/>
    <property type="match status" value="1"/>
</dbReference>